<keyword evidence="3" id="KW-1185">Reference proteome</keyword>
<evidence type="ECO:0000313" key="2">
    <source>
        <dbReference type="EMBL" id="VTS01542.1"/>
    </source>
</evidence>
<dbReference type="RefSeq" id="WP_162672480.1">
    <property type="nucleotide sequence ID" value="NZ_LR593886.1"/>
</dbReference>
<dbReference type="EMBL" id="LR593886">
    <property type="protein sequence ID" value="VTS01542.1"/>
    <property type="molecule type" value="Genomic_DNA"/>
</dbReference>
<evidence type="ECO:0000256" key="1">
    <source>
        <dbReference type="SAM" id="MobiDB-lite"/>
    </source>
</evidence>
<protein>
    <submittedName>
        <fullName evidence="2">Uncharacterized protein</fullName>
    </submittedName>
</protein>
<accession>A0A6P2DI69</accession>
<proteinExistence type="predicted"/>
<gene>
    <name evidence="2" type="ORF">SOIL9_78150</name>
</gene>
<name>A0A6P2DI69_9BACT</name>
<sequence length="147" mass="15678">MASFKDIKGDEWQLVLTVGSVADVKRDTDINLAISSKDAAWVEAIFSNDGKFVEVLWVLCAPQAKERGVTPEAFGYRFGGDTLEDAGNALAIAVADFFPRSRIARALRDNWAKTVTAAEDRAIAMLTTTGSPSPTSAPESSDVIPAG</sequence>
<dbReference type="KEGG" id="gms:SOIL9_78150"/>
<dbReference type="AlphaFoldDB" id="A0A6P2DI69"/>
<reference evidence="2 3" key="1">
    <citation type="submission" date="2019-05" db="EMBL/GenBank/DDBJ databases">
        <authorList>
            <consortium name="Science for Life Laboratories"/>
        </authorList>
    </citation>
    <scope>NUCLEOTIDE SEQUENCE [LARGE SCALE GENOMIC DNA]</scope>
    <source>
        <strain evidence="2">Soil9</strain>
    </source>
</reference>
<feature type="compositionally biased region" description="Low complexity" evidence="1">
    <location>
        <begin position="127"/>
        <end position="141"/>
    </location>
</feature>
<organism evidence="2 3">
    <name type="scientific">Gemmata massiliana</name>
    <dbReference type="NCBI Taxonomy" id="1210884"/>
    <lineage>
        <taxon>Bacteria</taxon>
        <taxon>Pseudomonadati</taxon>
        <taxon>Planctomycetota</taxon>
        <taxon>Planctomycetia</taxon>
        <taxon>Gemmatales</taxon>
        <taxon>Gemmataceae</taxon>
        <taxon>Gemmata</taxon>
    </lineage>
</organism>
<dbReference type="Proteomes" id="UP000464178">
    <property type="component" value="Chromosome"/>
</dbReference>
<evidence type="ECO:0000313" key="3">
    <source>
        <dbReference type="Proteomes" id="UP000464178"/>
    </source>
</evidence>
<feature type="region of interest" description="Disordered" evidence="1">
    <location>
        <begin position="126"/>
        <end position="147"/>
    </location>
</feature>